<dbReference type="EMBL" id="JANIIK010000048">
    <property type="protein sequence ID" value="KAJ3599011.1"/>
    <property type="molecule type" value="Genomic_DNA"/>
</dbReference>
<sequence length="493" mass="55229">MKEKSPSMMMMMVTENIEMELFSSGECCAAVSVLLTEEDYCSYYVNTPPQQQFKLKRVPSVRIEDLDDCPLVPDLKEDMEIELEVFPPLNTPQTELVVKPSPSFTTPGKERAVMGMTARITIYCGWTASEMKSRLVSHFQRQLGTRFSFTYLQCGQGSRALFVPDPPVEGWTGEQVLRICGHDPLYILIHRSGSQAESDWSEGWTQAGVKRKEFPLDVSMESCRETRQDRVNLPQDYYTKEDLTAELDSVLRTFRSHAVDPSLQCKISPLSWSQPLLGALRTLGRPGFCSRATPVVSSSDTEVDGDGRQGNLTEFFRRALLELQHSSVFEGPPGRLFLTYDLAALEDGKYYKAGVLIGWSLAHGGPGPQCIHPAFYQLMCGQNAPLDDFDWRDVADPDAQVRLKRLHSFPNMELSDSLWVKSCGLPEKDPADLSSIYARLVKQCIYHRVASMVTQLTDGLDSCGGLWGTVRAHWEAFMPVMTSMGQKTPSDGD</sequence>
<dbReference type="SUPFAM" id="SSF56204">
    <property type="entry name" value="Hect, E3 ligase catalytic domain"/>
    <property type="match status" value="1"/>
</dbReference>
<comment type="caution">
    <text evidence="1">The sequence shown here is derived from an EMBL/GenBank/DDBJ whole genome shotgun (WGS) entry which is preliminary data.</text>
</comment>
<dbReference type="OrthoDB" id="2384350at2759"/>
<name>A0A9Q0E483_9TELE</name>
<dbReference type="InterPro" id="IPR035983">
    <property type="entry name" value="Hect_E3_ubiquitin_ligase"/>
</dbReference>
<dbReference type="GO" id="GO:0004842">
    <property type="term" value="F:ubiquitin-protein transferase activity"/>
    <property type="evidence" value="ECO:0007669"/>
    <property type="project" value="InterPro"/>
</dbReference>
<dbReference type="Proteomes" id="UP001148018">
    <property type="component" value="Unassembled WGS sequence"/>
</dbReference>
<evidence type="ECO:0000313" key="1">
    <source>
        <dbReference type="EMBL" id="KAJ3599011.1"/>
    </source>
</evidence>
<accession>A0A9Q0E483</accession>
<organism evidence="1 2">
    <name type="scientific">Muraenolepis orangiensis</name>
    <name type="common">Patagonian moray cod</name>
    <dbReference type="NCBI Taxonomy" id="630683"/>
    <lineage>
        <taxon>Eukaryota</taxon>
        <taxon>Metazoa</taxon>
        <taxon>Chordata</taxon>
        <taxon>Craniata</taxon>
        <taxon>Vertebrata</taxon>
        <taxon>Euteleostomi</taxon>
        <taxon>Actinopterygii</taxon>
        <taxon>Neopterygii</taxon>
        <taxon>Teleostei</taxon>
        <taxon>Neoteleostei</taxon>
        <taxon>Acanthomorphata</taxon>
        <taxon>Zeiogadaria</taxon>
        <taxon>Gadariae</taxon>
        <taxon>Gadiformes</taxon>
        <taxon>Muraenolepidoidei</taxon>
        <taxon>Muraenolepididae</taxon>
        <taxon>Muraenolepis</taxon>
    </lineage>
</organism>
<reference evidence="1" key="1">
    <citation type="submission" date="2022-07" db="EMBL/GenBank/DDBJ databases">
        <title>Chromosome-level genome of Muraenolepis orangiensis.</title>
        <authorList>
            <person name="Kim J."/>
        </authorList>
    </citation>
    <scope>NUCLEOTIDE SEQUENCE</scope>
    <source>
        <strain evidence="1">KU_S4_2022</strain>
        <tissue evidence="1">Muscle</tissue>
    </source>
</reference>
<gene>
    <name evidence="1" type="ORF">NHX12_032974</name>
</gene>
<protein>
    <submittedName>
        <fullName evidence="1">Uncharacterized protein</fullName>
    </submittedName>
</protein>
<proteinExistence type="predicted"/>
<keyword evidence="2" id="KW-1185">Reference proteome</keyword>
<dbReference type="AlphaFoldDB" id="A0A9Q0E483"/>
<evidence type="ECO:0000313" key="2">
    <source>
        <dbReference type="Proteomes" id="UP001148018"/>
    </source>
</evidence>